<comment type="caution">
    <text evidence="2">The sequence shown here is derived from an EMBL/GenBank/DDBJ whole genome shotgun (WGS) entry which is preliminary data.</text>
</comment>
<gene>
    <name evidence="2" type="ORF">TrVE_jg1226</name>
</gene>
<organism evidence="2 3">
    <name type="scientific">Triparma verrucosa</name>
    <dbReference type="NCBI Taxonomy" id="1606542"/>
    <lineage>
        <taxon>Eukaryota</taxon>
        <taxon>Sar</taxon>
        <taxon>Stramenopiles</taxon>
        <taxon>Ochrophyta</taxon>
        <taxon>Bolidophyceae</taxon>
        <taxon>Parmales</taxon>
        <taxon>Triparmaceae</taxon>
        <taxon>Triparma</taxon>
    </lineage>
</organism>
<proteinExistence type="predicted"/>
<dbReference type="AlphaFoldDB" id="A0A9W7FBP0"/>
<sequence>MWVFPGGHSDYVNNKFEGLRNTAGREFREEIGGDTVIDDEPLCVYQASLFSRGLTYLITFYTSTIPKIYHTFSPSEITRIAWVPKSFILQGGLRPHIYTGMSLRDELELAEGVGVVEGSEYVGGECRRCEVDLREIVGGGGEGEGGGGIGMAHRFALECWAKRVEEEEKIK</sequence>
<dbReference type="Proteomes" id="UP001165160">
    <property type="component" value="Unassembled WGS sequence"/>
</dbReference>
<feature type="domain" description="Nudix hydrolase" evidence="1">
    <location>
        <begin position="1"/>
        <end position="108"/>
    </location>
</feature>
<evidence type="ECO:0000313" key="3">
    <source>
        <dbReference type="Proteomes" id="UP001165160"/>
    </source>
</evidence>
<dbReference type="PROSITE" id="PS51462">
    <property type="entry name" value="NUDIX"/>
    <property type="match status" value="1"/>
</dbReference>
<name>A0A9W7FBP0_9STRA</name>
<keyword evidence="3" id="KW-1185">Reference proteome</keyword>
<dbReference type="SUPFAM" id="SSF55811">
    <property type="entry name" value="Nudix"/>
    <property type="match status" value="1"/>
</dbReference>
<dbReference type="EMBL" id="BRXX01000395">
    <property type="protein sequence ID" value="GMI09219.1"/>
    <property type="molecule type" value="Genomic_DNA"/>
</dbReference>
<protein>
    <recommendedName>
        <fullName evidence="1">Nudix hydrolase domain-containing protein</fullName>
    </recommendedName>
</protein>
<evidence type="ECO:0000313" key="2">
    <source>
        <dbReference type="EMBL" id="GMI09219.1"/>
    </source>
</evidence>
<dbReference type="InterPro" id="IPR000086">
    <property type="entry name" value="NUDIX_hydrolase_dom"/>
</dbReference>
<accession>A0A9W7FBP0</accession>
<reference evidence="3" key="1">
    <citation type="journal article" date="2023" name="Commun. Biol.">
        <title>Genome analysis of Parmales, the sister group of diatoms, reveals the evolutionary specialization of diatoms from phago-mixotrophs to photoautotrophs.</title>
        <authorList>
            <person name="Ban H."/>
            <person name="Sato S."/>
            <person name="Yoshikawa S."/>
            <person name="Yamada K."/>
            <person name="Nakamura Y."/>
            <person name="Ichinomiya M."/>
            <person name="Sato N."/>
            <person name="Blanc-Mathieu R."/>
            <person name="Endo H."/>
            <person name="Kuwata A."/>
            <person name="Ogata H."/>
        </authorList>
    </citation>
    <scope>NUCLEOTIDE SEQUENCE [LARGE SCALE GENOMIC DNA]</scope>
    <source>
        <strain evidence="3">NIES 3699</strain>
    </source>
</reference>
<dbReference type="InterPro" id="IPR015797">
    <property type="entry name" value="NUDIX_hydrolase-like_dom_sf"/>
</dbReference>
<dbReference type="Gene3D" id="3.90.79.10">
    <property type="entry name" value="Nucleoside Triphosphate Pyrophosphohydrolase"/>
    <property type="match status" value="1"/>
</dbReference>
<evidence type="ECO:0000259" key="1">
    <source>
        <dbReference type="PROSITE" id="PS51462"/>
    </source>
</evidence>